<evidence type="ECO:0000313" key="4">
    <source>
        <dbReference type="WBParaSite" id="SBAD_0001088701-mRNA-1"/>
    </source>
</evidence>
<proteinExistence type="predicted"/>
<reference evidence="2 3" key="2">
    <citation type="submission" date="2018-11" db="EMBL/GenBank/DDBJ databases">
        <authorList>
            <consortium name="Pathogen Informatics"/>
        </authorList>
    </citation>
    <scope>NUCLEOTIDE SEQUENCE [LARGE SCALE GENOMIC DNA]</scope>
</reference>
<organism evidence="4">
    <name type="scientific">Soboliphyme baturini</name>
    <dbReference type="NCBI Taxonomy" id="241478"/>
    <lineage>
        <taxon>Eukaryota</taxon>
        <taxon>Metazoa</taxon>
        <taxon>Ecdysozoa</taxon>
        <taxon>Nematoda</taxon>
        <taxon>Enoplea</taxon>
        <taxon>Dorylaimia</taxon>
        <taxon>Dioctophymatida</taxon>
        <taxon>Dioctophymatoidea</taxon>
        <taxon>Soboliphymatidae</taxon>
        <taxon>Soboliphyme</taxon>
    </lineage>
</organism>
<dbReference type="WBParaSite" id="SBAD_0001088701-mRNA-1">
    <property type="protein sequence ID" value="SBAD_0001088701-mRNA-1"/>
    <property type="gene ID" value="SBAD_0001088701"/>
</dbReference>
<evidence type="ECO:0000313" key="3">
    <source>
        <dbReference type="Proteomes" id="UP000270296"/>
    </source>
</evidence>
<dbReference type="Proteomes" id="UP000270296">
    <property type="component" value="Unassembled WGS sequence"/>
</dbReference>
<accession>A0A183J3S3</accession>
<keyword evidence="1" id="KW-1133">Transmembrane helix</keyword>
<name>A0A183J3S3_9BILA</name>
<dbReference type="EMBL" id="UZAM01014199">
    <property type="protein sequence ID" value="VDP32532.1"/>
    <property type="molecule type" value="Genomic_DNA"/>
</dbReference>
<keyword evidence="3" id="KW-1185">Reference proteome</keyword>
<evidence type="ECO:0000313" key="2">
    <source>
        <dbReference type="EMBL" id="VDP32532.1"/>
    </source>
</evidence>
<reference evidence="4" key="1">
    <citation type="submission" date="2016-06" db="UniProtKB">
        <authorList>
            <consortium name="WormBaseParasite"/>
        </authorList>
    </citation>
    <scope>IDENTIFICATION</scope>
</reference>
<keyword evidence="1" id="KW-0812">Transmembrane</keyword>
<feature type="transmembrane region" description="Helical" evidence="1">
    <location>
        <begin position="12"/>
        <end position="31"/>
    </location>
</feature>
<evidence type="ECO:0000256" key="1">
    <source>
        <dbReference type="SAM" id="Phobius"/>
    </source>
</evidence>
<keyword evidence="1" id="KW-0472">Membrane</keyword>
<protein>
    <submittedName>
        <fullName evidence="4">Neuropeptide</fullName>
    </submittedName>
</protein>
<dbReference type="AlphaFoldDB" id="A0A183J3S3"/>
<sequence>MFSFRHNPENGPKMAILGGALWLASIVLVWLEACRSANANFVEEAPAGDVHSPFSNNVPRRKFYLLSAIIPEDDRGFLYPNKRIWSQGKNMWGKRDGGDASSLRDTLDDSNRLKKGGWGHGKNMWGKRFLSEGNLKSLLQ</sequence>
<gene>
    <name evidence="2" type="ORF">SBAD_LOCUS10521</name>
</gene>